<evidence type="ECO:0000259" key="4">
    <source>
        <dbReference type="SMART" id="SM00743"/>
    </source>
</evidence>
<dbReference type="InterPro" id="IPR008395">
    <property type="entry name" value="Agenet-like_dom"/>
</dbReference>
<dbReference type="AlphaFoldDB" id="A0A7J6HP79"/>
<feature type="region of interest" description="Disordered" evidence="3">
    <location>
        <begin position="402"/>
        <end position="462"/>
    </location>
</feature>
<dbReference type="InterPro" id="IPR007930">
    <property type="entry name" value="DUF724"/>
</dbReference>
<dbReference type="InterPro" id="IPR014002">
    <property type="entry name" value="Agenet_dom_plant"/>
</dbReference>
<dbReference type="EMBL" id="JAATIP010000249">
    <property type="protein sequence ID" value="KAF4356755.1"/>
    <property type="molecule type" value="Genomic_DNA"/>
</dbReference>
<keyword evidence="1" id="KW-0813">Transport</keyword>
<feature type="compositionally biased region" description="Basic and acidic residues" evidence="3">
    <location>
        <begin position="502"/>
        <end position="516"/>
    </location>
</feature>
<reference evidence="7 8" key="1">
    <citation type="journal article" date="2020" name="bioRxiv">
        <title>Sequence and annotation of 42 cannabis genomes reveals extensive copy number variation in cannabinoid synthesis and pathogen resistance genes.</title>
        <authorList>
            <person name="Mckernan K.J."/>
            <person name="Helbert Y."/>
            <person name="Kane L.T."/>
            <person name="Ebling H."/>
            <person name="Zhang L."/>
            <person name="Liu B."/>
            <person name="Eaton Z."/>
            <person name="Mclaughlin S."/>
            <person name="Kingan S."/>
            <person name="Baybayan P."/>
            <person name="Concepcion G."/>
            <person name="Jordan M."/>
            <person name="Riva A."/>
            <person name="Barbazuk W."/>
            <person name="Harkins T."/>
        </authorList>
    </citation>
    <scope>NUCLEOTIDE SEQUENCE [LARGE SCALE GENOMIC DNA]</scope>
    <source>
        <strain evidence="7 8">cv. Jamaican Lion 4</strain>
        <strain evidence="6">Father</strain>
        <strain evidence="5">Mother</strain>
        <tissue evidence="6">Leaf</tissue>
    </source>
</reference>
<proteinExistence type="predicted"/>
<feature type="domain" description="Agenet" evidence="4">
    <location>
        <begin position="191"/>
        <end position="258"/>
    </location>
</feature>
<keyword evidence="8" id="KW-1185">Reference proteome</keyword>
<feature type="compositionally biased region" description="Polar residues" evidence="3">
    <location>
        <begin position="542"/>
        <end position="565"/>
    </location>
</feature>
<feature type="domain" description="Agenet" evidence="4">
    <location>
        <begin position="30"/>
        <end position="118"/>
    </location>
</feature>
<dbReference type="PANTHER" id="PTHR31917">
    <property type="entry name" value="AGENET DOMAIN-CONTAINING PROTEIN-RELATED"/>
    <property type="match status" value="1"/>
</dbReference>
<evidence type="ECO:0000313" key="7">
    <source>
        <dbReference type="Proteomes" id="UP000525078"/>
    </source>
</evidence>
<evidence type="ECO:0000256" key="3">
    <source>
        <dbReference type="SAM" id="MobiDB-lite"/>
    </source>
</evidence>
<evidence type="ECO:0000313" key="6">
    <source>
        <dbReference type="EMBL" id="KAF4396200.1"/>
    </source>
</evidence>
<evidence type="ECO:0000313" key="5">
    <source>
        <dbReference type="EMBL" id="KAF4356755.1"/>
    </source>
</evidence>
<feature type="region of interest" description="Disordered" evidence="3">
    <location>
        <begin position="529"/>
        <end position="566"/>
    </location>
</feature>
<dbReference type="Proteomes" id="UP000583929">
    <property type="component" value="Unassembled WGS sequence"/>
</dbReference>
<dbReference type="PANTHER" id="PTHR31917:SF153">
    <property type="entry name" value="DUF724 DOMAIN-CONTAINING PROTEIN 3-RELATED"/>
    <property type="match status" value="1"/>
</dbReference>
<protein>
    <recommendedName>
        <fullName evidence="4">Agenet domain-containing protein</fullName>
    </recommendedName>
</protein>
<feature type="region of interest" description="Disordered" evidence="3">
    <location>
        <begin position="487"/>
        <end position="516"/>
    </location>
</feature>
<feature type="domain" description="Agenet" evidence="4">
    <location>
        <begin position="262"/>
        <end position="321"/>
    </location>
</feature>
<sequence length="861" mass="96710">MQRKKTNSSHSSSSSNPLSEIEMEMEMENLHFKPGSTVEVCTEEDGFLNAWFPATVLRQPTSPFSNSHIKKKTKRYSKTTQNSKLVVKYLYMLEDDNDNLLVEKVDSFLVRPNPPPDTDPDKPFDLYEAVDAFHDEIWWTGVVVNVRGDDYTVRFIYPPDILLCKRSQLRPHWDWVDQKWVRGKKQELKYSKFRSGTAVEVNLNPENVITAWMPAIVIGEIDGKTSVGVKCKKNIKDRDEGVFEVDREMIRPQPPETSDVDKVFEVLDKVDALCDLGWSVGVVTKTLLIRKYIVKFDHGRKFTTEMMFDRTELRYHLDWIDGKWVDKSKVENLITPENRKISTCDEGRSIGLPTLNGSSWGSVTEKVTSCTTNMDEDQMSPCIVNSSTFELEKVQLSTAAKAKASSTQKDDNKFTKSNQVEENDDSGRLSEPQGAPVLVNMGSASSLQDGDQNNMNLKHQSPNNDIAISNQVEELDNSGRLAEETQGAPLLENTGGPASSFKEGDQNDVNMKRLSPDNDIAKSNLIEEIDNSGRLVEPQEASPASRSTNLETPISENTGHLTSSYKEGGQIDLNMQHQSPDNDIAKSNHIEELDNSGRLAEPQGAPVFENTASAASFQEDENDITTKNLPDDHIAKSNQMEELGNSGTLAEPQESPVFKNTGSAASSQMKNLSPDDDIAKSNQMQELDNSDMLVEPQEARVIENASSATSFQEGDQNNIGAICEIDRNRKHEVSNVQGSPQNLPIVRRSAIWEFVDSLEVFKKLPQNPQFQFLAAKNEIELEVIALTNKVKFAYVIDMISKLHEESTTTDTVDSIIKQLNKLQNMGFDVELLKNYLSEFKRLKLELVDVKTQLMEHIGYYN</sequence>
<gene>
    <name evidence="5" type="ORF">F8388_010977</name>
    <name evidence="6" type="ORF">G4B88_020837</name>
</gene>
<keyword evidence="2" id="KW-0341">Growth regulation</keyword>
<evidence type="ECO:0000256" key="1">
    <source>
        <dbReference type="ARBA" id="ARBA00022448"/>
    </source>
</evidence>
<accession>A0A7J6HP79</accession>
<feature type="compositionally biased region" description="Polar residues" evidence="3">
    <location>
        <begin position="442"/>
        <end position="462"/>
    </location>
</feature>
<comment type="caution">
    <text evidence="6">The sequence shown here is derived from an EMBL/GenBank/DDBJ whole genome shotgun (WGS) entry which is preliminary data.</text>
</comment>
<dbReference type="CDD" id="cd20406">
    <property type="entry name" value="Tudor_Agenet_AtDUF_rpt2_4"/>
    <property type="match status" value="2"/>
</dbReference>
<dbReference type="CDD" id="cd20405">
    <property type="entry name" value="Tudor_Agenet_AtDUF_rpt1_3"/>
    <property type="match status" value="1"/>
</dbReference>
<feature type="region of interest" description="Disordered" evidence="3">
    <location>
        <begin position="613"/>
        <end position="632"/>
    </location>
</feature>
<dbReference type="EMBL" id="JAATIQ010000037">
    <property type="protein sequence ID" value="KAF4396200.1"/>
    <property type="molecule type" value="Genomic_DNA"/>
</dbReference>
<feature type="region of interest" description="Disordered" evidence="3">
    <location>
        <begin position="644"/>
        <end position="677"/>
    </location>
</feature>
<dbReference type="Proteomes" id="UP000525078">
    <property type="component" value="Unassembled WGS sequence"/>
</dbReference>
<feature type="compositionally biased region" description="Polar residues" evidence="3">
    <location>
        <begin position="658"/>
        <end position="671"/>
    </location>
</feature>
<name>A0A7J6HP79_CANSA</name>
<dbReference type="Pfam" id="PF05266">
    <property type="entry name" value="DUF724"/>
    <property type="match status" value="1"/>
</dbReference>
<organism evidence="6 8">
    <name type="scientific">Cannabis sativa</name>
    <name type="common">Hemp</name>
    <name type="synonym">Marijuana</name>
    <dbReference type="NCBI Taxonomy" id="3483"/>
    <lineage>
        <taxon>Eukaryota</taxon>
        <taxon>Viridiplantae</taxon>
        <taxon>Streptophyta</taxon>
        <taxon>Embryophyta</taxon>
        <taxon>Tracheophyta</taxon>
        <taxon>Spermatophyta</taxon>
        <taxon>Magnoliopsida</taxon>
        <taxon>eudicotyledons</taxon>
        <taxon>Gunneridae</taxon>
        <taxon>Pentapetalae</taxon>
        <taxon>rosids</taxon>
        <taxon>fabids</taxon>
        <taxon>Rosales</taxon>
        <taxon>Cannabaceae</taxon>
        <taxon>Cannabis</taxon>
    </lineage>
</organism>
<feature type="domain" description="Agenet" evidence="4">
    <location>
        <begin position="122"/>
        <end position="177"/>
    </location>
</feature>
<dbReference type="SMART" id="SM00743">
    <property type="entry name" value="Agenet"/>
    <property type="match status" value="4"/>
</dbReference>
<evidence type="ECO:0000313" key="8">
    <source>
        <dbReference type="Proteomes" id="UP000583929"/>
    </source>
</evidence>
<evidence type="ECO:0000256" key="2">
    <source>
        <dbReference type="ARBA" id="ARBA00022604"/>
    </source>
</evidence>
<dbReference type="Pfam" id="PF05641">
    <property type="entry name" value="Agenet"/>
    <property type="match status" value="2"/>
</dbReference>